<keyword evidence="2" id="KW-1185">Reference proteome</keyword>
<proteinExistence type="predicted"/>
<evidence type="ECO:0000313" key="1">
    <source>
        <dbReference type="EMBL" id="KIN12088.1"/>
    </source>
</evidence>
<dbReference type="AlphaFoldDB" id="A0A0C3ECF8"/>
<protein>
    <submittedName>
        <fullName evidence="1">Uncharacterized protein</fullName>
    </submittedName>
</protein>
<comment type="caution">
    <text evidence="1">The sequence shown here is derived from an EMBL/GenBank/DDBJ whole genome shotgun (WGS) entry which is preliminary data.</text>
</comment>
<sequence>MPKEILVTFPENPSIDIVKGYLELWHTLDSYTLQEKSLENLFKKFCPQNDKIEDVLLKVSALNDFYSTNIYDTYSVSKHILGLSIDEKLNQGCLGLVDEVAPIEIKGKTRRFYSFATKYCSHHKPNDYPIYDSYVEKMLMHFKRRDSFCQFKKDDLKNYRIFVQIIKAFSRYYSLEEFSLREIDIYLWLAGKKHFPNRY</sequence>
<gene>
    <name evidence="1" type="ORF">SU60_03880</name>
</gene>
<dbReference type="Proteomes" id="UP000031977">
    <property type="component" value="Unassembled WGS sequence"/>
</dbReference>
<accession>A0A0C3ECF8</accession>
<dbReference type="OrthoDB" id="9792813at2"/>
<reference evidence="1 2" key="1">
    <citation type="submission" date="2015-01" db="EMBL/GenBank/DDBJ databases">
        <title>Draft genome of Vibrio mytili type strain CAIM 528.</title>
        <authorList>
            <person name="Gonzalez-Castillo A."/>
            <person name="Gomez-Gil B."/>
            <person name="Enciso-Ibarra J."/>
        </authorList>
    </citation>
    <scope>NUCLEOTIDE SEQUENCE [LARGE SCALE GENOMIC DNA]</scope>
    <source>
        <strain evidence="1 2">CAIM 528</strain>
    </source>
</reference>
<organism evidence="1 2">
    <name type="scientific">Vibrio mytili</name>
    <dbReference type="NCBI Taxonomy" id="50718"/>
    <lineage>
        <taxon>Bacteria</taxon>
        <taxon>Pseudomonadati</taxon>
        <taxon>Pseudomonadota</taxon>
        <taxon>Gammaproteobacteria</taxon>
        <taxon>Vibrionales</taxon>
        <taxon>Vibrionaceae</taxon>
        <taxon>Vibrio</taxon>
    </lineage>
</organism>
<evidence type="ECO:0000313" key="2">
    <source>
        <dbReference type="Proteomes" id="UP000031977"/>
    </source>
</evidence>
<name>A0A0C3ECF8_9VIBR</name>
<dbReference type="STRING" id="50718.SU60_03880"/>
<dbReference type="EMBL" id="JXOK01000008">
    <property type="protein sequence ID" value="KIN12088.1"/>
    <property type="molecule type" value="Genomic_DNA"/>
</dbReference>